<feature type="region of interest" description="Disordered" evidence="10">
    <location>
        <begin position="1128"/>
        <end position="1173"/>
    </location>
</feature>
<keyword evidence="5 9" id="KW-0548">Nucleotidyltransferase</keyword>
<evidence type="ECO:0000256" key="1">
    <source>
        <dbReference type="ARBA" id="ARBA00009493"/>
    </source>
</evidence>
<dbReference type="GO" id="GO:0034245">
    <property type="term" value="C:mitochondrial DNA-directed RNA polymerase complex"/>
    <property type="evidence" value="ECO:0000318"/>
    <property type="project" value="GO_Central"/>
</dbReference>
<comment type="catalytic activity">
    <reaction evidence="8 9">
        <text>RNA(n) + a ribonucleoside 5'-triphosphate = RNA(n+1) + diphosphate</text>
        <dbReference type="Rhea" id="RHEA:21248"/>
        <dbReference type="Rhea" id="RHEA-COMP:14527"/>
        <dbReference type="Rhea" id="RHEA-COMP:17342"/>
        <dbReference type="ChEBI" id="CHEBI:33019"/>
        <dbReference type="ChEBI" id="CHEBI:61557"/>
        <dbReference type="ChEBI" id="CHEBI:140395"/>
        <dbReference type="EC" id="2.7.7.6"/>
    </reaction>
</comment>
<dbReference type="SMART" id="SM01311">
    <property type="entry name" value="RPOL_N"/>
    <property type="match status" value="1"/>
</dbReference>
<dbReference type="KEGG" id="pgr:PGTG_10360"/>
<dbReference type="PANTHER" id="PTHR10102:SF0">
    <property type="entry name" value="DNA-DIRECTED RNA POLYMERASE, MITOCHONDRIAL"/>
    <property type="match status" value="1"/>
</dbReference>
<comment type="similarity">
    <text evidence="1 9">Belongs to the phage and mitochondrial RNA polymerase family.</text>
</comment>
<dbReference type="EMBL" id="DS178292">
    <property type="protein sequence ID" value="EFP84889.2"/>
    <property type="molecule type" value="Genomic_DNA"/>
</dbReference>
<dbReference type="PROSITE" id="PS00489">
    <property type="entry name" value="RNA_POL_PHAGE_2"/>
    <property type="match status" value="1"/>
</dbReference>
<feature type="compositionally biased region" description="Basic residues" evidence="10">
    <location>
        <begin position="1153"/>
        <end position="1164"/>
    </location>
</feature>
<dbReference type="GO" id="GO:0003899">
    <property type="term" value="F:DNA-directed RNA polymerase activity"/>
    <property type="evidence" value="ECO:0000318"/>
    <property type="project" value="GO_Central"/>
</dbReference>
<dbReference type="Gene3D" id="1.10.287.280">
    <property type="match status" value="1"/>
</dbReference>
<feature type="region of interest" description="Disordered" evidence="10">
    <location>
        <begin position="778"/>
        <end position="817"/>
    </location>
</feature>
<evidence type="ECO:0000256" key="4">
    <source>
        <dbReference type="ARBA" id="ARBA00022679"/>
    </source>
</evidence>
<feature type="compositionally biased region" description="Basic and acidic residues" evidence="10">
    <location>
        <begin position="367"/>
        <end position="377"/>
    </location>
</feature>
<dbReference type="GO" id="GO:0006390">
    <property type="term" value="P:mitochondrial transcription"/>
    <property type="evidence" value="ECO:0000318"/>
    <property type="project" value="GO_Central"/>
</dbReference>
<dbReference type="EC" id="2.7.7.6" evidence="2 9"/>
<evidence type="ECO:0000313" key="13">
    <source>
        <dbReference type="Proteomes" id="UP000008783"/>
    </source>
</evidence>
<feature type="region of interest" description="Disordered" evidence="10">
    <location>
        <begin position="26"/>
        <end position="98"/>
    </location>
</feature>
<organism evidence="12 13">
    <name type="scientific">Puccinia graminis f. sp. tritici (strain CRL 75-36-700-3 / race SCCL)</name>
    <name type="common">Black stem rust fungus</name>
    <dbReference type="NCBI Taxonomy" id="418459"/>
    <lineage>
        <taxon>Eukaryota</taxon>
        <taxon>Fungi</taxon>
        <taxon>Dikarya</taxon>
        <taxon>Basidiomycota</taxon>
        <taxon>Pucciniomycotina</taxon>
        <taxon>Pucciniomycetes</taxon>
        <taxon>Pucciniales</taxon>
        <taxon>Pucciniaceae</taxon>
        <taxon>Puccinia</taxon>
    </lineage>
</organism>
<name>E3KKR4_PUCGT</name>
<evidence type="ECO:0000256" key="2">
    <source>
        <dbReference type="ARBA" id="ARBA00012418"/>
    </source>
</evidence>
<dbReference type="FunFam" id="1.10.287.280:FF:000001">
    <property type="entry name" value="DNA-directed RNA polymerase"/>
    <property type="match status" value="1"/>
</dbReference>
<dbReference type="SUPFAM" id="SSF56672">
    <property type="entry name" value="DNA/RNA polymerases"/>
    <property type="match status" value="1"/>
</dbReference>
<dbReference type="Proteomes" id="UP000008783">
    <property type="component" value="Unassembled WGS sequence"/>
</dbReference>
<dbReference type="PROSITE" id="PS00900">
    <property type="entry name" value="RNA_POL_PHAGE_1"/>
    <property type="match status" value="1"/>
</dbReference>
<feature type="compositionally biased region" description="Low complexity" evidence="10">
    <location>
        <begin position="800"/>
        <end position="811"/>
    </location>
</feature>
<evidence type="ECO:0000313" key="12">
    <source>
        <dbReference type="EMBL" id="EFP84889.2"/>
    </source>
</evidence>
<keyword evidence="7 9" id="KW-0804">Transcription</keyword>
<evidence type="ECO:0000256" key="3">
    <source>
        <dbReference type="ARBA" id="ARBA00022478"/>
    </source>
</evidence>
<keyword evidence="4 9" id="KW-0808">Transferase</keyword>
<keyword evidence="3 9" id="KW-0240">DNA-directed RNA polymerase</keyword>
<dbReference type="GeneID" id="10526863"/>
<dbReference type="GO" id="GO:0001018">
    <property type="term" value="F:mitochondrial promoter sequence-specific DNA binding"/>
    <property type="evidence" value="ECO:0000318"/>
    <property type="project" value="GO_Central"/>
</dbReference>
<comment type="function">
    <text evidence="9">DNA-dependent RNA polymerase catalyzes the transcription of DNA into RNA using the four ribonucleoside triphosphates as substrates.</text>
</comment>
<feature type="region of interest" description="Disordered" evidence="10">
    <location>
        <begin position="332"/>
        <end position="377"/>
    </location>
</feature>
<dbReference type="STRING" id="418459.E3KKR4"/>
<feature type="compositionally biased region" description="Low complexity" evidence="10">
    <location>
        <begin position="1331"/>
        <end position="1367"/>
    </location>
</feature>
<gene>
    <name evidence="12" type="ORF">PGTG_10360</name>
</gene>
<evidence type="ECO:0000256" key="10">
    <source>
        <dbReference type="SAM" id="MobiDB-lite"/>
    </source>
</evidence>
<feature type="region of interest" description="Disordered" evidence="10">
    <location>
        <begin position="1328"/>
        <end position="1377"/>
    </location>
</feature>
<dbReference type="FunCoup" id="E3KKR4">
    <property type="interactions" value="131"/>
</dbReference>
<dbReference type="Gene3D" id="1.10.1320.10">
    <property type="entry name" value="DNA-directed RNA polymerase, N-terminal domain"/>
    <property type="match status" value="1"/>
</dbReference>
<evidence type="ECO:0000256" key="8">
    <source>
        <dbReference type="ARBA" id="ARBA00048552"/>
    </source>
</evidence>
<dbReference type="OrthoDB" id="276422at2759"/>
<dbReference type="Gene3D" id="1.10.150.20">
    <property type="entry name" value="5' to 3' exonuclease, C-terminal subdomain"/>
    <property type="match status" value="1"/>
</dbReference>
<dbReference type="Pfam" id="PF14700">
    <property type="entry name" value="RPOL_N"/>
    <property type="match status" value="1"/>
</dbReference>
<keyword evidence="6" id="KW-0809">Transit peptide</keyword>
<dbReference type="InterPro" id="IPR029262">
    <property type="entry name" value="RPOL_N"/>
</dbReference>
<dbReference type="InterPro" id="IPR046950">
    <property type="entry name" value="DNA-dir_Rpol_C_phage-type"/>
</dbReference>
<evidence type="ECO:0000256" key="5">
    <source>
        <dbReference type="ARBA" id="ARBA00022695"/>
    </source>
</evidence>
<sequence>MMITNRTKKKLLTTRTRTRILSYQTTTTRRRLNNHPTRTRTRTRTSTISNQPSIKETSRATFRPPLPPTTSTTTGRQSKNHQPKIDYSQFNNGFNSSRSQDQLSQLTVSIAIGDLQRAQSIILEIERSLGYLRTKAFFQTNNTLNELLKLNKHFNEPLVQRDPNDHHLPTLNQIIHPSIFSSLLRRTLVQAIKQESLGNLNHAHILQSHLFHWLLNFKLNGPHWAQVDHHLMAGVLKGVLFLKDPIYSVLDYMPWILPSSADQTKKYQPPSTTSLPPTLLNVLDSITFMISQTKSFFGSLDKHQALERIKEQAMKEGRQDVLDEVEVVERHWNAGPSTSPNPASLDNPSGVNSDLPIPLHPVRKPSKSTDDPSKEREIPMRLSHLLSNVSTIPESATQSFTTGYDRQMVLEYAGYDSAEAEWFEGHKEIKERGIGFTNGEGGQVLQAWMWEWWAALKEWFDELEVDDQSGNILDAKKETVATDLRFIKVLQNSLIAKVAVVEVIREMGNSTINDGAKSIGLFIALGKAIENEWYAQTIKAIPELNQKLLAAIKTLNQENLDATASRSVDHTVRKIWKSELKNYQADLQAIHGDNFDWTIQQRSKVGALVMRGLLETSKITRSTVLEDGSVYEEVQPAFYQTTQYFDGKRVGVTKMNEAVAERLDLDPANVSLHPRYLPMVCRPMPWTHPKNGAYLVHGAPLMRTRDSPEQALHLLEAHRFHGLENVYKALDKLGNTPWNINRPVFDTMSTVWNQGIQLAGIPIRDPHLNLKPDQIEKLFFSPPPSSTTPASDDEHHDQLENQSSSSSQLENPRSEGEKKEIYRSLLASRRSAYGQRCSVNYQLEIARAYLNETFYFPHNIDFRGRAYPIPANLNHIGDDISRGLLKFAEEKELGEDGLRWLKIHLSNKYGNDKASLDDRAKFIEERLELVFDSADRPLEGKRWWLESEDPWQTLAGCMELTAALRSPDPTAYRSSLPVHQDGSCNGLQHYAALGGDIDGGKEVNLVPGEKPGDVYSKVAVEVAKLVDFDAANGHDIAKALKGHIKRKVVKQTVMTTVYGVTFVGAREQIKRQLKDLGVIPIPNLYISAAYVATLVLRSIGEVFKGAVAIQKWLTIVARLVSKSIPPERVESLTTSPSTAKKQKEGEGAEGVAKTKKPRPVKRKLPGSSSAAHDPDVEVELMTSMTWTTPLGLVVCQPYRAQNRTQIKTVLQTVYIADPFEPAQADSRSQASAFPPNFIHSLDATHMMLTALACQDITFASVHDSYWTHASSVDHMNSKLRESFVRLHTTRILDNLVQEIKHRYEGYMVPKNALTSRMINELKAMGIDRFNSPSSSSTTTSTTASSSTSSASTSTSDTDTQTETDSNSNKGTITGNSSGKFLELNQLIPPLPPRGNLNIQDVIKSKYFFA</sequence>
<dbReference type="FunFam" id="1.10.1320.10:FF:000005">
    <property type="entry name" value="DNA-directed RNA polymerase"/>
    <property type="match status" value="1"/>
</dbReference>
<feature type="domain" description="DNA-directed RNA polymerase N-terminal" evidence="11">
    <location>
        <begin position="405"/>
        <end position="735"/>
    </location>
</feature>
<feature type="compositionally biased region" description="Polar residues" evidence="10">
    <location>
        <begin position="88"/>
        <end position="98"/>
    </location>
</feature>
<proteinExistence type="inferred from homology"/>
<dbReference type="InterPro" id="IPR043502">
    <property type="entry name" value="DNA/RNA_pol_sf"/>
</dbReference>
<dbReference type="InterPro" id="IPR002092">
    <property type="entry name" value="DNA-dir_Rpol_phage-type"/>
</dbReference>
<dbReference type="InParanoid" id="E3KKR4"/>
<accession>E3KKR4</accession>
<dbReference type="RefSeq" id="XP_003329308.2">
    <property type="nucleotide sequence ID" value="XM_003329260.2"/>
</dbReference>
<dbReference type="eggNOG" id="KOG1038">
    <property type="taxonomic scope" value="Eukaryota"/>
</dbReference>
<feature type="compositionally biased region" description="Basic residues" evidence="10">
    <location>
        <begin position="28"/>
        <end position="43"/>
    </location>
</feature>
<keyword evidence="13" id="KW-1185">Reference proteome</keyword>
<dbReference type="InterPro" id="IPR037159">
    <property type="entry name" value="RNA_POL_N_sf"/>
</dbReference>
<evidence type="ECO:0000259" key="11">
    <source>
        <dbReference type="SMART" id="SM01311"/>
    </source>
</evidence>
<evidence type="ECO:0000256" key="7">
    <source>
        <dbReference type="ARBA" id="ARBA00023163"/>
    </source>
</evidence>
<feature type="compositionally biased region" description="Polar residues" evidence="10">
    <location>
        <begin position="1368"/>
        <end position="1377"/>
    </location>
</feature>
<dbReference type="PANTHER" id="PTHR10102">
    <property type="entry name" value="DNA-DIRECTED RNA POLYMERASE, MITOCHONDRIAL"/>
    <property type="match status" value="1"/>
</dbReference>
<protein>
    <recommendedName>
        <fullName evidence="2 9">DNA-directed RNA polymerase</fullName>
        <ecNumber evidence="2 9">2.7.7.6</ecNumber>
    </recommendedName>
</protein>
<reference evidence="13" key="2">
    <citation type="journal article" date="2011" name="Proc. Natl. Acad. Sci. U.S.A.">
        <title>Obligate biotrophy features unraveled by the genomic analysis of rust fungi.</title>
        <authorList>
            <person name="Duplessis S."/>
            <person name="Cuomo C.A."/>
            <person name="Lin Y.-C."/>
            <person name="Aerts A."/>
            <person name="Tisserant E."/>
            <person name="Veneault-Fourrey C."/>
            <person name="Joly D.L."/>
            <person name="Hacquard S."/>
            <person name="Amselem J."/>
            <person name="Cantarel B.L."/>
            <person name="Chiu R."/>
            <person name="Coutinho P.M."/>
            <person name="Feau N."/>
            <person name="Field M."/>
            <person name="Frey P."/>
            <person name="Gelhaye E."/>
            <person name="Goldberg J."/>
            <person name="Grabherr M.G."/>
            <person name="Kodira C.D."/>
            <person name="Kohler A."/>
            <person name="Kuees U."/>
            <person name="Lindquist E.A."/>
            <person name="Lucas S.M."/>
            <person name="Mago R."/>
            <person name="Mauceli E."/>
            <person name="Morin E."/>
            <person name="Murat C."/>
            <person name="Pangilinan J.L."/>
            <person name="Park R."/>
            <person name="Pearson M."/>
            <person name="Quesneville H."/>
            <person name="Rouhier N."/>
            <person name="Sakthikumar S."/>
            <person name="Salamov A.A."/>
            <person name="Schmutz J."/>
            <person name="Selles B."/>
            <person name="Shapiro H."/>
            <person name="Tanguay P."/>
            <person name="Tuskan G.A."/>
            <person name="Henrissat B."/>
            <person name="Van de Peer Y."/>
            <person name="Rouze P."/>
            <person name="Ellis J.G."/>
            <person name="Dodds P.N."/>
            <person name="Schein J.E."/>
            <person name="Zhong S."/>
            <person name="Hamelin R.C."/>
            <person name="Grigoriev I.V."/>
            <person name="Szabo L.J."/>
            <person name="Martin F."/>
        </authorList>
    </citation>
    <scope>NUCLEOTIDE SEQUENCE [LARGE SCALE GENOMIC DNA]</scope>
    <source>
        <strain evidence="13">CRL 75-36-700-3 / race SCCL</strain>
    </source>
</reference>
<evidence type="ECO:0000256" key="9">
    <source>
        <dbReference type="RuleBase" id="RU003805"/>
    </source>
</evidence>
<dbReference type="Pfam" id="PF00940">
    <property type="entry name" value="RNA_pol"/>
    <property type="match status" value="1"/>
</dbReference>
<feature type="compositionally biased region" description="Polar residues" evidence="10">
    <location>
        <begin position="335"/>
        <end position="352"/>
    </location>
</feature>
<evidence type="ECO:0000256" key="6">
    <source>
        <dbReference type="ARBA" id="ARBA00022946"/>
    </source>
</evidence>
<dbReference type="VEuPathDB" id="FungiDB:PGTG_10360"/>
<reference key="1">
    <citation type="submission" date="2007-01" db="EMBL/GenBank/DDBJ databases">
        <title>The Genome Sequence of Puccinia graminis f. sp. tritici Strain CRL 75-36-700-3.</title>
        <authorList>
            <consortium name="The Broad Institute Genome Sequencing Platform"/>
            <person name="Birren B."/>
            <person name="Lander E."/>
            <person name="Galagan J."/>
            <person name="Nusbaum C."/>
            <person name="Devon K."/>
            <person name="Cuomo C."/>
            <person name="Jaffe D."/>
            <person name="Butler J."/>
            <person name="Alvarez P."/>
            <person name="Gnerre S."/>
            <person name="Grabherr M."/>
            <person name="Mauceli E."/>
            <person name="Brockman W."/>
            <person name="Young S."/>
            <person name="LaButti K."/>
            <person name="Sykes S."/>
            <person name="DeCaprio D."/>
            <person name="Crawford M."/>
            <person name="Koehrsen M."/>
            <person name="Engels R."/>
            <person name="Montgomery P."/>
            <person name="Pearson M."/>
            <person name="Howarth C."/>
            <person name="Larson L."/>
            <person name="White J."/>
            <person name="Zeng Q."/>
            <person name="Kodira C."/>
            <person name="Yandava C."/>
            <person name="Alvarado L."/>
            <person name="O'Leary S."/>
            <person name="Szabo L."/>
            <person name="Dean R."/>
            <person name="Schein J."/>
        </authorList>
    </citation>
    <scope>NUCLEOTIDE SEQUENCE</scope>
    <source>
        <strain>CRL 75-36-700-3</strain>
    </source>
</reference>
<dbReference type="HOGENOM" id="CLU_003364_0_0_1"/>